<dbReference type="Proteomes" id="UP000006038">
    <property type="component" value="Chromosome 1"/>
</dbReference>
<evidence type="ECO:0000313" key="2">
    <source>
        <dbReference type="Proteomes" id="UP000006038"/>
    </source>
</evidence>
<organism evidence="1">
    <name type="scientific">Oryza brachyantha</name>
    <name type="common">malo sina</name>
    <dbReference type="NCBI Taxonomy" id="4533"/>
    <lineage>
        <taxon>Eukaryota</taxon>
        <taxon>Viridiplantae</taxon>
        <taxon>Streptophyta</taxon>
        <taxon>Embryophyta</taxon>
        <taxon>Tracheophyta</taxon>
        <taxon>Spermatophyta</taxon>
        <taxon>Magnoliopsida</taxon>
        <taxon>Liliopsida</taxon>
        <taxon>Poales</taxon>
        <taxon>Poaceae</taxon>
        <taxon>BOP clade</taxon>
        <taxon>Oryzoideae</taxon>
        <taxon>Oryzeae</taxon>
        <taxon>Oryzinae</taxon>
        <taxon>Oryza</taxon>
    </lineage>
</organism>
<reference evidence="1" key="1">
    <citation type="journal article" date="2013" name="Nat. Commun.">
        <title>Whole-genome sequencing of Oryza brachyantha reveals mechanisms underlying Oryza genome evolution.</title>
        <authorList>
            <person name="Chen J."/>
            <person name="Huang Q."/>
            <person name="Gao D."/>
            <person name="Wang J."/>
            <person name="Lang Y."/>
            <person name="Liu T."/>
            <person name="Li B."/>
            <person name="Bai Z."/>
            <person name="Luis Goicoechea J."/>
            <person name="Liang C."/>
            <person name="Chen C."/>
            <person name="Zhang W."/>
            <person name="Sun S."/>
            <person name="Liao Y."/>
            <person name="Zhang X."/>
            <person name="Yang L."/>
            <person name="Song C."/>
            <person name="Wang M."/>
            <person name="Shi J."/>
            <person name="Liu G."/>
            <person name="Liu J."/>
            <person name="Zhou H."/>
            <person name="Zhou W."/>
            <person name="Yu Q."/>
            <person name="An N."/>
            <person name="Chen Y."/>
            <person name="Cai Q."/>
            <person name="Wang B."/>
            <person name="Liu B."/>
            <person name="Min J."/>
            <person name="Huang Y."/>
            <person name="Wu H."/>
            <person name="Li Z."/>
            <person name="Zhang Y."/>
            <person name="Yin Y."/>
            <person name="Song W."/>
            <person name="Jiang J."/>
            <person name="Jackson S.A."/>
            <person name="Wing R.A."/>
            <person name="Wang J."/>
            <person name="Chen M."/>
        </authorList>
    </citation>
    <scope>NUCLEOTIDE SEQUENCE [LARGE SCALE GENOMIC DNA]</scope>
    <source>
        <strain evidence="1">cv. IRGC 101232</strain>
    </source>
</reference>
<dbReference type="HOGENOM" id="CLU_2801559_0_0_1"/>
<protein>
    <submittedName>
        <fullName evidence="1">Uncharacterized protein</fullName>
    </submittedName>
</protein>
<dbReference type="EnsemblPlants" id="OB01G51060.1">
    <property type="protein sequence ID" value="OB01G51060.1"/>
    <property type="gene ID" value="OB01G51060"/>
</dbReference>
<accession>J3L7A0</accession>
<dbReference type="AlphaFoldDB" id="J3L7A0"/>
<proteinExistence type="predicted"/>
<dbReference type="Gramene" id="OB01G51060.1">
    <property type="protein sequence ID" value="OB01G51060.1"/>
    <property type="gene ID" value="OB01G51060"/>
</dbReference>
<name>J3L7A0_ORYBR</name>
<sequence length="68" mass="7616">MHPSDQSTLRYMTGFLFFLNSSTNACSLMHLSVVCQLYTYMDSLSSEKLNQSNLCALVCIGPYIPDTL</sequence>
<keyword evidence="2" id="KW-1185">Reference proteome</keyword>
<evidence type="ECO:0000313" key="1">
    <source>
        <dbReference type="EnsemblPlants" id="OB01G51060.1"/>
    </source>
</evidence>
<reference evidence="1" key="2">
    <citation type="submission" date="2013-04" db="UniProtKB">
        <authorList>
            <consortium name="EnsemblPlants"/>
        </authorList>
    </citation>
    <scope>IDENTIFICATION</scope>
</reference>